<protein>
    <submittedName>
        <fullName evidence="2">Uncharacterized protein</fullName>
    </submittedName>
</protein>
<evidence type="ECO:0000313" key="2">
    <source>
        <dbReference type="EMBL" id="RMZ68836.1"/>
    </source>
</evidence>
<dbReference type="AlphaFoldDB" id="A0A3M7M2Y7"/>
<feature type="region of interest" description="Disordered" evidence="1">
    <location>
        <begin position="42"/>
        <end position="86"/>
    </location>
</feature>
<keyword evidence="3" id="KW-1185">Reference proteome</keyword>
<organism evidence="2 3">
    <name type="scientific">Pyrenophora seminiperda CCB06</name>
    <dbReference type="NCBI Taxonomy" id="1302712"/>
    <lineage>
        <taxon>Eukaryota</taxon>
        <taxon>Fungi</taxon>
        <taxon>Dikarya</taxon>
        <taxon>Ascomycota</taxon>
        <taxon>Pezizomycotina</taxon>
        <taxon>Dothideomycetes</taxon>
        <taxon>Pleosporomycetidae</taxon>
        <taxon>Pleosporales</taxon>
        <taxon>Pleosporineae</taxon>
        <taxon>Pleosporaceae</taxon>
        <taxon>Pyrenophora</taxon>
    </lineage>
</organism>
<reference evidence="2 3" key="1">
    <citation type="journal article" date="2014" name="PLoS ONE">
        <title>De novo Genome Assembly of the Fungal Plant Pathogen Pyrenophora semeniperda.</title>
        <authorList>
            <person name="Soliai M.M."/>
            <person name="Meyer S.E."/>
            <person name="Udall J.A."/>
            <person name="Elzinga D.E."/>
            <person name="Hermansen R.A."/>
            <person name="Bodily P.M."/>
            <person name="Hart A.A."/>
            <person name="Coleman C.E."/>
        </authorList>
    </citation>
    <scope>NUCLEOTIDE SEQUENCE [LARGE SCALE GENOMIC DNA]</scope>
    <source>
        <strain evidence="2 3">CCB06</strain>
        <tissue evidence="2">Mycelium</tissue>
    </source>
</reference>
<accession>A0A3M7M2Y7</accession>
<gene>
    <name evidence="2" type="ORF">GMOD_00002709</name>
</gene>
<evidence type="ECO:0000313" key="3">
    <source>
        <dbReference type="Proteomes" id="UP000265663"/>
    </source>
</evidence>
<name>A0A3M7M2Y7_9PLEO</name>
<proteinExistence type="predicted"/>
<sequence>MGVNSGQGWLYARSTGHFPLVACIAEHPLTLSAAWQRRSQRLDVRHQHRNRKGPETSPAQIQEQPYHTRDLHMPSHRRTGPAPTRANFPAGRQSFLCCYTNAYSSNLGMLMFVVGIVQLPNPLVSTVNPIRPASLSRRLPALIHERTERTPWLSLSPYFGPRKRYLKWALLRNRAPSSSRAARQRQGISAAGDDVAVAASVIQPHTIGNDSSVNSKFVYTVGDMLSNRRYHCFPRDVVDHALELFQVTRRMPSRRTPSKQAKLPLFADCSMNLHLQNRY</sequence>
<evidence type="ECO:0000256" key="1">
    <source>
        <dbReference type="SAM" id="MobiDB-lite"/>
    </source>
</evidence>
<dbReference type="Proteomes" id="UP000265663">
    <property type="component" value="Unassembled WGS sequence"/>
</dbReference>
<dbReference type="EMBL" id="KE747817">
    <property type="protein sequence ID" value="RMZ68836.1"/>
    <property type="molecule type" value="Genomic_DNA"/>
</dbReference>